<feature type="transmembrane region" description="Helical" evidence="9">
    <location>
        <begin position="356"/>
        <end position="373"/>
    </location>
</feature>
<dbReference type="GO" id="GO:0004100">
    <property type="term" value="F:chitin synthase activity"/>
    <property type="evidence" value="ECO:0007669"/>
    <property type="project" value="UniProtKB-EC"/>
</dbReference>
<dbReference type="OrthoDB" id="370884at2759"/>
<organism evidence="10 11">
    <name type="scientific">Cyphellophora europaea (strain CBS 101466)</name>
    <name type="common">Phialophora europaea</name>
    <dbReference type="NCBI Taxonomy" id="1220924"/>
    <lineage>
        <taxon>Eukaryota</taxon>
        <taxon>Fungi</taxon>
        <taxon>Dikarya</taxon>
        <taxon>Ascomycota</taxon>
        <taxon>Pezizomycotina</taxon>
        <taxon>Eurotiomycetes</taxon>
        <taxon>Chaetothyriomycetidae</taxon>
        <taxon>Chaetothyriales</taxon>
        <taxon>Cyphellophoraceae</taxon>
        <taxon>Cyphellophora</taxon>
    </lineage>
</organism>
<evidence type="ECO:0000256" key="7">
    <source>
        <dbReference type="ARBA" id="ARBA00022989"/>
    </source>
</evidence>
<keyword evidence="6 9" id="KW-0812">Transmembrane</keyword>
<gene>
    <name evidence="10" type="ORF">HMPREF1541_06181</name>
</gene>
<dbReference type="RefSeq" id="XP_008718739.1">
    <property type="nucleotide sequence ID" value="XM_008720517.1"/>
</dbReference>
<comment type="subcellular location">
    <subcellularLocation>
        <location evidence="1">Cell membrane</location>
        <topology evidence="1">Multi-pass membrane protein</topology>
    </subcellularLocation>
</comment>
<keyword evidence="8 9" id="KW-0472">Membrane</keyword>
<dbReference type="GeneID" id="19973520"/>
<evidence type="ECO:0000313" key="11">
    <source>
        <dbReference type="Proteomes" id="UP000030752"/>
    </source>
</evidence>
<dbReference type="EC" id="2.4.1.16" evidence="2"/>
<dbReference type="AlphaFoldDB" id="W2RW96"/>
<keyword evidence="3" id="KW-1003">Cell membrane</keyword>
<evidence type="ECO:0000256" key="4">
    <source>
        <dbReference type="ARBA" id="ARBA00022676"/>
    </source>
</evidence>
<dbReference type="PANTHER" id="PTHR22914">
    <property type="entry name" value="CHITIN SYNTHASE"/>
    <property type="match status" value="1"/>
</dbReference>
<protein>
    <recommendedName>
        <fullName evidence="2">chitin synthase</fullName>
        <ecNumber evidence="2">2.4.1.16</ecNumber>
    </recommendedName>
</protein>
<dbReference type="GO" id="GO:0030428">
    <property type="term" value="C:cell septum"/>
    <property type="evidence" value="ECO:0007669"/>
    <property type="project" value="TreeGrafter"/>
</dbReference>
<evidence type="ECO:0000256" key="1">
    <source>
        <dbReference type="ARBA" id="ARBA00004651"/>
    </source>
</evidence>
<feature type="transmembrane region" description="Helical" evidence="9">
    <location>
        <begin position="413"/>
        <end position="435"/>
    </location>
</feature>
<dbReference type="GO" id="GO:0006031">
    <property type="term" value="P:chitin biosynthetic process"/>
    <property type="evidence" value="ECO:0007669"/>
    <property type="project" value="TreeGrafter"/>
</dbReference>
<keyword evidence="11" id="KW-1185">Reference proteome</keyword>
<evidence type="ECO:0000256" key="9">
    <source>
        <dbReference type="SAM" id="Phobius"/>
    </source>
</evidence>
<evidence type="ECO:0000256" key="8">
    <source>
        <dbReference type="ARBA" id="ARBA00023136"/>
    </source>
</evidence>
<evidence type="ECO:0000256" key="5">
    <source>
        <dbReference type="ARBA" id="ARBA00022679"/>
    </source>
</evidence>
<evidence type="ECO:0000256" key="3">
    <source>
        <dbReference type="ARBA" id="ARBA00022475"/>
    </source>
</evidence>
<dbReference type="STRING" id="1220924.W2RW96"/>
<dbReference type="eggNOG" id="KOG2571">
    <property type="taxonomic scope" value="Eukaryota"/>
</dbReference>
<feature type="transmembrane region" description="Helical" evidence="9">
    <location>
        <begin position="379"/>
        <end position="401"/>
    </location>
</feature>
<accession>W2RW96</accession>
<sequence length="464" mass="52446">MISLVAVCGRAAYDRIWPKRQSAPQWILNLIPAYSETEEEIFSCLESMVNNKTEPHKQVFCIILDGQPRDMTRYLTRTITTFDCPHVSFKGKPNTLDVVAGFYGKAPVLIVQKRKNMGKKDSLILCFDLFNYARASLPKCTQLIKDRLYDSVLPELTHQPDFEGFDMIFCTDADSALNEGAIKKLADAISHAPNAIASCGIVLVKNRQYTFWKIFQHYQYAFGQIVRRRAESFWGRVTCLPGCVTMIAVRPECGPAIEHYARPVECIPVLRHQVQYLGTDRRLTYCLLKQGTHLKTIFVQDAVSETAPPESLKHYLSQRRRWGSNAYFNNYFYLFGPNMALWTRYVALVELLRMTLVYYRVANTGMLIYNIVLEVKAGTFSALALAALLVVSQFPTVMFAGSVTISKHLRPHLLQFFLGFFANKCAAFPLSLAVFTNVAMNLGSHSWGMTGLTPKVARPADSPV</sequence>
<dbReference type="EMBL" id="KB822721">
    <property type="protein sequence ID" value="ETN39954.1"/>
    <property type="molecule type" value="Genomic_DNA"/>
</dbReference>
<evidence type="ECO:0000256" key="6">
    <source>
        <dbReference type="ARBA" id="ARBA00022692"/>
    </source>
</evidence>
<reference evidence="10 11" key="1">
    <citation type="submission" date="2013-03" db="EMBL/GenBank/DDBJ databases">
        <title>The Genome Sequence of Phialophora europaea CBS 101466.</title>
        <authorList>
            <consortium name="The Broad Institute Genomics Platform"/>
            <person name="Cuomo C."/>
            <person name="de Hoog S."/>
            <person name="Gorbushina A."/>
            <person name="Walker B."/>
            <person name="Young S.K."/>
            <person name="Zeng Q."/>
            <person name="Gargeya S."/>
            <person name="Fitzgerald M."/>
            <person name="Haas B."/>
            <person name="Abouelleil A."/>
            <person name="Allen A.W."/>
            <person name="Alvarado L."/>
            <person name="Arachchi H.M."/>
            <person name="Berlin A.M."/>
            <person name="Chapman S.B."/>
            <person name="Gainer-Dewar J."/>
            <person name="Goldberg J."/>
            <person name="Griggs A."/>
            <person name="Gujja S."/>
            <person name="Hansen M."/>
            <person name="Howarth C."/>
            <person name="Imamovic A."/>
            <person name="Ireland A."/>
            <person name="Larimer J."/>
            <person name="McCowan C."/>
            <person name="Murphy C."/>
            <person name="Pearson M."/>
            <person name="Poon T.W."/>
            <person name="Priest M."/>
            <person name="Roberts A."/>
            <person name="Saif S."/>
            <person name="Shea T."/>
            <person name="Sisk P."/>
            <person name="Sykes S."/>
            <person name="Wortman J."/>
            <person name="Nusbaum C."/>
            <person name="Birren B."/>
        </authorList>
    </citation>
    <scope>NUCLEOTIDE SEQUENCE [LARGE SCALE GENOMIC DNA]</scope>
    <source>
        <strain evidence="10 11">CBS 101466</strain>
    </source>
</reference>
<name>W2RW96_CYPE1</name>
<keyword evidence="7 9" id="KW-1133">Transmembrane helix</keyword>
<feature type="transmembrane region" description="Helical" evidence="9">
    <location>
        <begin position="331"/>
        <end position="349"/>
    </location>
</feature>
<proteinExistence type="predicted"/>
<keyword evidence="4" id="KW-0328">Glycosyltransferase</keyword>
<dbReference type="Gene3D" id="3.90.550.10">
    <property type="entry name" value="Spore Coat Polysaccharide Biosynthesis Protein SpsA, Chain A"/>
    <property type="match status" value="1"/>
</dbReference>
<dbReference type="Proteomes" id="UP000030752">
    <property type="component" value="Unassembled WGS sequence"/>
</dbReference>
<dbReference type="SUPFAM" id="SSF53448">
    <property type="entry name" value="Nucleotide-diphospho-sugar transferases"/>
    <property type="match status" value="1"/>
</dbReference>
<dbReference type="VEuPathDB" id="FungiDB:HMPREF1541_06181"/>
<dbReference type="Pfam" id="PF03142">
    <property type="entry name" value="Chitin_synth_2"/>
    <property type="match status" value="1"/>
</dbReference>
<dbReference type="InterPro" id="IPR029044">
    <property type="entry name" value="Nucleotide-diphossugar_trans"/>
</dbReference>
<dbReference type="InParanoid" id="W2RW96"/>
<dbReference type="InterPro" id="IPR004835">
    <property type="entry name" value="Chitin_synth"/>
</dbReference>
<evidence type="ECO:0000313" key="10">
    <source>
        <dbReference type="EMBL" id="ETN39954.1"/>
    </source>
</evidence>
<dbReference type="GO" id="GO:0005886">
    <property type="term" value="C:plasma membrane"/>
    <property type="evidence" value="ECO:0007669"/>
    <property type="project" value="UniProtKB-SubCell"/>
</dbReference>
<dbReference type="PANTHER" id="PTHR22914:SF41">
    <property type="entry name" value="CHITIN SYNTHASE 7"/>
    <property type="match status" value="1"/>
</dbReference>
<keyword evidence="5" id="KW-0808">Transferase</keyword>
<dbReference type="HOGENOM" id="CLU_022329_1_0_1"/>
<evidence type="ECO:0000256" key="2">
    <source>
        <dbReference type="ARBA" id="ARBA00012543"/>
    </source>
</evidence>